<gene>
    <name evidence="1" type="ORF">HMPREF1129_2753</name>
</gene>
<organism evidence="1 2">
    <name type="scientific">Actinomyces naeslundii (strain ATCC 12104 / DSM 43013 / CCUG 2238 / JCM 8349 / NCTC 10301 / Howell 279)</name>
    <dbReference type="NCBI Taxonomy" id="1115803"/>
    <lineage>
        <taxon>Bacteria</taxon>
        <taxon>Bacillati</taxon>
        <taxon>Actinomycetota</taxon>
        <taxon>Actinomycetes</taxon>
        <taxon>Actinomycetales</taxon>
        <taxon>Actinomycetaceae</taxon>
        <taxon>Actinomyces</taxon>
    </lineage>
</organism>
<accession>J2ZSX2</accession>
<dbReference type="PATRIC" id="fig|1115803.3.peg.571"/>
<dbReference type="Proteomes" id="UP000007814">
    <property type="component" value="Unassembled WGS sequence"/>
</dbReference>
<proteinExistence type="predicted"/>
<sequence length="42" mass="4294">MTGAALVRLTRRAYRGRAATGVVSEGCLEGYASPGSCALLAH</sequence>
<name>J2ZSX2_ACTNH</name>
<comment type="caution">
    <text evidence="1">The sequence shown here is derived from an EMBL/GenBank/DDBJ whole genome shotgun (WGS) entry which is preliminary data.</text>
</comment>
<evidence type="ECO:0000313" key="1">
    <source>
        <dbReference type="EMBL" id="EJN85700.1"/>
    </source>
</evidence>
<protein>
    <submittedName>
        <fullName evidence="1">Uncharacterized protein</fullName>
    </submittedName>
</protein>
<reference evidence="1 2" key="1">
    <citation type="submission" date="2012-07" db="EMBL/GenBank/DDBJ databases">
        <authorList>
            <person name="Durkin A.S."/>
            <person name="McCorrison J."/>
            <person name="Torralba M."/>
            <person name="Gillis M."/>
            <person name="Methe B."/>
            <person name="Sutton G."/>
            <person name="Nelson K.E."/>
        </authorList>
    </citation>
    <scope>NUCLEOTIDE SEQUENCE [LARGE SCALE GENOMIC DNA]</scope>
    <source>
        <strain evidence="2">ATCC 12104 / DSM 43013 / CCUG 2238 / JCM 8349 / NCTC 10301 / Howell 279</strain>
    </source>
</reference>
<dbReference type="AlphaFoldDB" id="J2ZSX2"/>
<evidence type="ECO:0000313" key="2">
    <source>
        <dbReference type="Proteomes" id="UP000007814"/>
    </source>
</evidence>
<dbReference type="EMBL" id="ALJK01000047">
    <property type="protein sequence ID" value="EJN85700.1"/>
    <property type="molecule type" value="Genomic_DNA"/>
</dbReference>